<feature type="transmembrane region" description="Helical" evidence="1">
    <location>
        <begin position="87"/>
        <end position="109"/>
    </location>
</feature>
<organism evidence="2 3">
    <name type="scientific">Candidatus Nitrosocosmicus arcticus</name>
    <dbReference type="NCBI Taxonomy" id="2035267"/>
    <lineage>
        <taxon>Archaea</taxon>
        <taxon>Nitrososphaerota</taxon>
        <taxon>Nitrososphaeria</taxon>
        <taxon>Nitrososphaerales</taxon>
        <taxon>Nitrososphaeraceae</taxon>
        <taxon>Candidatus Nitrosocosmicus</taxon>
    </lineage>
</organism>
<gene>
    <name evidence="2" type="ORF">NARC_30136</name>
</gene>
<proteinExistence type="predicted"/>
<feature type="transmembrane region" description="Helical" evidence="1">
    <location>
        <begin position="6"/>
        <end position="24"/>
    </location>
</feature>
<evidence type="ECO:0000313" key="3">
    <source>
        <dbReference type="Proteomes" id="UP000315289"/>
    </source>
</evidence>
<dbReference type="Proteomes" id="UP000315289">
    <property type="component" value="Unassembled WGS sequence"/>
</dbReference>
<name>A0A557SXV2_9ARCH</name>
<feature type="transmembrane region" description="Helical" evidence="1">
    <location>
        <begin position="58"/>
        <end position="81"/>
    </location>
</feature>
<evidence type="ECO:0000313" key="2">
    <source>
        <dbReference type="EMBL" id="TVP41422.1"/>
    </source>
</evidence>
<dbReference type="AlphaFoldDB" id="A0A557SXV2"/>
<dbReference type="EMBL" id="VOAH01000003">
    <property type="protein sequence ID" value="TVP41422.1"/>
    <property type="molecule type" value="Genomic_DNA"/>
</dbReference>
<evidence type="ECO:0000256" key="1">
    <source>
        <dbReference type="SAM" id="Phobius"/>
    </source>
</evidence>
<comment type="caution">
    <text evidence="2">The sequence shown here is derived from an EMBL/GenBank/DDBJ whole genome shotgun (WGS) entry which is preliminary data.</text>
</comment>
<protein>
    <submittedName>
        <fullName evidence="2">Uncharacterized protein</fullName>
    </submittedName>
</protein>
<reference evidence="2 3" key="1">
    <citation type="journal article" date="2019" name="Front. Microbiol.">
        <title>Ammonia Oxidation by the Arctic Terrestrial Thaumarchaeote Candidatus Nitrosocosmicus arcticus Is Stimulated by Increasing Temperatures.</title>
        <authorList>
            <person name="Alves R.J.E."/>
            <person name="Kerou M."/>
            <person name="Zappe A."/>
            <person name="Bittner R."/>
            <person name="Abby S.S."/>
            <person name="Schmidt H.A."/>
            <person name="Pfeifer K."/>
            <person name="Schleper C."/>
        </authorList>
    </citation>
    <scope>NUCLEOTIDE SEQUENCE [LARGE SCALE GENOMIC DNA]</scope>
    <source>
        <strain evidence="2 3">Kfb</strain>
    </source>
</reference>
<dbReference type="RefSeq" id="WP_144728879.1">
    <property type="nucleotide sequence ID" value="NZ_ML675579.1"/>
</dbReference>
<feature type="transmembrane region" description="Helical" evidence="1">
    <location>
        <begin position="130"/>
        <end position="151"/>
    </location>
</feature>
<accession>A0A557SXV2</accession>
<keyword evidence="1" id="KW-0472">Membrane</keyword>
<dbReference type="OrthoDB" id="11440at2157"/>
<sequence>MVDYYSVLLSLLGGLFSTLMMSIFEFPFWRKWGLEGVLEWHENQALYSKFFKTDRSQINFPGIFFLHFVNGGLGGIGFYFLLTLVPFLSTMVLSVGMLYGLVLWVLTLLPIHKPITGIDPFKHPLGLGPVITSLVGHLLYGAILSVLMMLIF</sequence>
<keyword evidence="1" id="KW-1133">Transmembrane helix</keyword>
<keyword evidence="3" id="KW-1185">Reference proteome</keyword>
<keyword evidence="1" id="KW-0812">Transmembrane</keyword>